<accession>A0A6J4RA96</accession>
<sequence length="380" mass="39873">MVSLQVQPDAVVLGGGPIGLATAWRAAERGLRVQVLDAGLPGAWSAAAGMLAPATEAEYGERALLELGLRSAAAYEGFAAELADASGRDPGFRRAGTLVVARDRDDAEEFDRLHAFRRSLGLEVERLRPTQARRVEPALAPTVRLALDFPHDHSIDPRRMVAALRQAVLNAGGVIRHGARVTAIEVGSDRVTGVRLEDGEFVGAGAVLIAGGAWAAQLEGLPEHARVPVRPVKGTVLRLRDPAGPGLIERAIRTREAYLVPRADGGYVLGATMEDQGFDLTPTAGGVFELLRDISEVLPGVHELMLEEVLCGLRPTTPDNLPAIGAGALEGLTWATGHFRNGILLTPASAELAAAALAGEALPDWAADCSPQRFAAGVPA</sequence>
<evidence type="ECO:0000256" key="1">
    <source>
        <dbReference type="ARBA" id="ARBA00004948"/>
    </source>
</evidence>
<feature type="domain" description="FAD dependent oxidoreductase" evidence="6">
    <location>
        <begin position="9"/>
        <end position="355"/>
    </location>
</feature>
<dbReference type="InterPro" id="IPR036188">
    <property type="entry name" value="FAD/NAD-bd_sf"/>
</dbReference>
<dbReference type="NCBIfam" id="TIGR02352">
    <property type="entry name" value="thiamin_ThiO"/>
    <property type="match status" value="1"/>
</dbReference>
<evidence type="ECO:0000256" key="2">
    <source>
        <dbReference type="ARBA" id="ARBA00022977"/>
    </source>
</evidence>
<dbReference type="Gene3D" id="3.50.50.60">
    <property type="entry name" value="FAD/NAD(P)-binding domain"/>
    <property type="match status" value="1"/>
</dbReference>
<name>A0A6J4RA96_9ACTN</name>
<reference evidence="7" key="1">
    <citation type="submission" date="2020-02" db="EMBL/GenBank/DDBJ databases">
        <authorList>
            <person name="Meier V. D."/>
        </authorList>
    </citation>
    <scope>NUCLEOTIDE SEQUENCE</scope>
    <source>
        <strain evidence="7">AVDCRST_MAG38</strain>
    </source>
</reference>
<dbReference type="UniPathway" id="UPA00060"/>
<dbReference type="EC" id="1.4.3.19" evidence="5"/>
<dbReference type="GO" id="GO:0009228">
    <property type="term" value="P:thiamine biosynthetic process"/>
    <property type="evidence" value="ECO:0007669"/>
    <property type="project" value="UniProtKB-KW"/>
</dbReference>
<comment type="pathway">
    <text evidence="1">Cofactor biosynthesis; thiamine diphosphate biosynthesis.</text>
</comment>
<protein>
    <recommendedName>
        <fullName evidence="5">glycine oxidase</fullName>
        <ecNumber evidence="5">1.4.3.19</ecNumber>
    </recommendedName>
</protein>
<gene>
    <name evidence="7" type="ORF">AVDCRST_MAG38-428</name>
</gene>
<comment type="catalytic activity">
    <reaction evidence="4">
        <text>glycine + O2 + H2O = glyoxylate + H2O2 + NH4(+)</text>
        <dbReference type="Rhea" id="RHEA:11532"/>
        <dbReference type="ChEBI" id="CHEBI:15377"/>
        <dbReference type="ChEBI" id="CHEBI:15379"/>
        <dbReference type="ChEBI" id="CHEBI:16240"/>
        <dbReference type="ChEBI" id="CHEBI:28938"/>
        <dbReference type="ChEBI" id="CHEBI:36655"/>
        <dbReference type="ChEBI" id="CHEBI:57305"/>
        <dbReference type="EC" id="1.4.3.19"/>
    </reaction>
</comment>
<dbReference type="GO" id="GO:0005737">
    <property type="term" value="C:cytoplasm"/>
    <property type="evidence" value="ECO:0007669"/>
    <property type="project" value="TreeGrafter"/>
</dbReference>
<proteinExistence type="predicted"/>
<keyword evidence="3 7" id="KW-0560">Oxidoreductase</keyword>
<organism evidence="7">
    <name type="scientific">uncultured Solirubrobacteraceae bacterium</name>
    <dbReference type="NCBI Taxonomy" id="1162706"/>
    <lineage>
        <taxon>Bacteria</taxon>
        <taxon>Bacillati</taxon>
        <taxon>Actinomycetota</taxon>
        <taxon>Thermoleophilia</taxon>
        <taxon>Solirubrobacterales</taxon>
        <taxon>Solirubrobacteraceae</taxon>
        <taxon>environmental samples</taxon>
    </lineage>
</organism>
<dbReference type="InterPro" id="IPR006076">
    <property type="entry name" value="FAD-dep_OxRdtase"/>
</dbReference>
<dbReference type="GO" id="GO:0043799">
    <property type="term" value="F:glycine oxidase activity"/>
    <property type="evidence" value="ECO:0007669"/>
    <property type="project" value="UniProtKB-EC"/>
</dbReference>
<dbReference type="Gene3D" id="3.30.9.10">
    <property type="entry name" value="D-Amino Acid Oxidase, subunit A, domain 2"/>
    <property type="match status" value="1"/>
</dbReference>
<dbReference type="Pfam" id="PF01266">
    <property type="entry name" value="DAO"/>
    <property type="match status" value="1"/>
</dbReference>
<evidence type="ECO:0000256" key="5">
    <source>
        <dbReference type="ARBA" id="ARBA00050018"/>
    </source>
</evidence>
<evidence type="ECO:0000313" key="7">
    <source>
        <dbReference type="EMBL" id="CAA9463496.1"/>
    </source>
</evidence>
<dbReference type="EMBL" id="CADCVJ010000025">
    <property type="protein sequence ID" value="CAA9463496.1"/>
    <property type="molecule type" value="Genomic_DNA"/>
</dbReference>
<dbReference type="SUPFAM" id="SSF54373">
    <property type="entry name" value="FAD-linked reductases, C-terminal domain"/>
    <property type="match status" value="1"/>
</dbReference>
<dbReference type="GO" id="GO:0009229">
    <property type="term" value="P:thiamine diphosphate biosynthetic process"/>
    <property type="evidence" value="ECO:0007669"/>
    <property type="project" value="UniProtKB-UniPathway"/>
</dbReference>
<dbReference type="GO" id="GO:0050660">
    <property type="term" value="F:flavin adenine dinucleotide binding"/>
    <property type="evidence" value="ECO:0007669"/>
    <property type="project" value="InterPro"/>
</dbReference>
<evidence type="ECO:0000256" key="3">
    <source>
        <dbReference type="ARBA" id="ARBA00023002"/>
    </source>
</evidence>
<keyword evidence="2" id="KW-0784">Thiamine biosynthesis</keyword>
<dbReference type="PANTHER" id="PTHR13847:SF289">
    <property type="entry name" value="GLYCINE OXIDASE"/>
    <property type="match status" value="1"/>
</dbReference>
<dbReference type="SUPFAM" id="SSF51905">
    <property type="entry name" value="FAD/NAD(P)-binding domain"/>
    <property type="match status" value="1"/>
</dbReference>
<dbReference type="InterPro" id="IPR012727">
    <property type="entry name" value="Gly_oxidase_ThiO"/>
</dbReference>
<evidence type="ECO:0000256" key="4">
    <source>
        <dbReference type="ARBA" id="ARBA00049872"/>
    </source>
</evidence>
<dbReference type="AlphaFoldDB" id="A0A6J4RA96"/>
<evidence type="ECO:0000259" key="6">
    <source>
        <dbReference type="Pfam" id="PF01266"/>
    </source>
</evidence>
<dbReference type="PANTHER" id="PTHR13847">
    <property type="entry name" value="SARCOSINE DEHYDROGENASE-RELATED"/>
    <property type="match status" value="1"/>
</dbReference>